<proteinExistence type="predicted"/>
<keyword evidence="4" id="KW-1185">Reference proteome</keyword>
<dbReference type="EMBL" id="JALPRY010000007">
    <property type="protein sequence ID" value="MCK8779480.1"/>
    <property type="molecule type" value="Genomic_DNA"/>
</dbReference>
<dbReference type="Proteomes" id="UP001202827">
    <property type="component" value="Unassembled WGS sequence"/>
</dbReference>
<name>A0ABT0INP4_9HYPH</name>
<organism evidence="3 4">
    <name type="scientific">Neorhizobium turbinariae</name>
    <dbReference type="NCBI Taxonomy" id="2937795"/>
    <lineage>
        <taxon>Bacteria</taxon>
        <taxon>Pseudomonadati</taxon>
        <taxon>Pseudomonadota</taxon>
        <taxon>Alphaproteobacteria</taxon>
        <taxon>Hyphomicrobiales</taxon>
        <taxon>Rhizobiaceae</taxon>
        <taxon>Rhizobium/Agrobacterium group</taxon>
        <taxon>Neorhizobium</taxon>
    </lineage>
</organism>
<gene>
    <name evidence="3" type="ORF">M0654_05725</name>
</gene>
<feature type="signal peptide" evidence="2">
    <location>
        <begin position="1"/>
        <end position="24"/>
    </location>
</feature>
<feature type="compositionally biased region" description="Basic and acidic residues" evidence="1">
    <location>
        <begin position="32"/>
        <end position="47"/>
    </location>
</feature>
<feature type="chain" id="PRO_5047292960" description="Secreted protein" evidence="2">
    <location>
        <begin position="25"/>
        <end position="89"/>
    </location>
</feature>
<sequence length="89" mass="10448">MTNIILASAIALSSVFAAAGPSMAQSASITIRSDDGPRYHRERERPRFHHRERDRVRHVVRQRERDCFTKKVRTYRHGEMVVRTTRVCR</sequence>
<accession>A0ABT0INP4</accession>
<reference evidence="3 4" key="1">
    <citation type="submission" date="2022-04" db="EMBL/GenBank/DDBJ databases">
        <title>Rhizobium coralii sp. nov., isolated from coral Turbinaria peltata.</title>
        <authorList>
            <person name="Sun H."/>
        </authorList>
    </citation>
    <scope>NUCLEOTIDE SEQUENCE [LARGE SCALE GENOMIC DNA]</scope>
    <source>
        <strain evidence="3 4">NTR19</strain>
    </source>
</reference>
<evidence type="ECO:0008006" key="5">
    <source>
        <dbReference type="Google" id="ProtNLM"/>
    </source>
</evidence>
<protein>
    <recommendedName>
        <fullName evidence="5">Secreted protein</fullName>
    </recommendedName>
</protein>
<feature type="region of interest" description="Disordered" evidence="1">
    <location>
        <begin position="26"/>
        <end position="47"/>
    </location>
</feature>
<comment type="caution">
    <text evidence="3">The sequence shown here is derived from an EMBL/GenBank/DDBJ whole genome shotgun (WGS) entry which is preliminary data.</text>
</comment>
<evidence type="ECO:0000313" key="4">
    <source>
        <dbReference type="Proteomes" id="UP001202827"/>
    </source>
</evidence>
<evidence type="ECO:0000256" key="1">
    <source>
        <dbReference type="SAM" id="MobiDB-lite"/>
    </source>
</evidence>
<keyword evidence="2" id="KW-0732">Signal</keyword>
<evidence type="ECO:0000256" key="2">
    <source>
        <dbReference type="SAM" id="SignalP"/>
    </source>
</evidence>
<dbReference type="RefSeq" id="WP_248682208.1">
    <property type="nucleotide sequence ID" value="NZ_JALPRY010000007.1"/>
</dbReference>
<evidence type="ECO:0000313" key="3">
    <source>
        <dbReference type="EMBL" id="MCK8779480.1"/>
    </source>
</evidence>